<protein>
    <recommendedName>
        <fullName evidence="4">Thioredoxin domain-containing protein</fullName>
    </recommendedName>
</protein>
<feature type="compositionally biased region" description="Basic and acidic residues" evidence="2">
    <location>
        <begin position="479"/>
        <end position="490"/>
    </location>
</feature>
<dbReference type="AlphaFoldDB" id="A0AAU9X811"/>
<feature type="domain" description="Thioredoxin" evidence="4">
    <location>
        <begin position="2"/>
        <end position="128"/>
    </location>
</feature>
<gene>
    <name evidence="5" type="ORF">PMEA_00018570</name>
</gene>
<feature type="compositionally biased region" description="Low complexity" evidence="2">
    <location>
        <begin position="390"/>
        <end position="478"/>
    </location>
</feature>
<keyword evidence="6" id="KW-1185">Reference proteome</keyword>
<dbReference type="PROSITE" id="PS00194">
    <property type="entry name" value="THIOREDOXIN_1"/>
    <property type="match status" value="1"/>
</dbReference>
<comment type="caution">
    <text evidence="5">The sequence shown here is derived from an EMBL/GenBank/DDBJ whole genome shotgun (WGS) entry which is preliminary data.</text>
</comment>
<proteinExistence type="inferred from homology"/>
<evidence type="ECO:0000259" key="4">
    <source>
        <dbReference type="PROSITE" id="PS51352"/>
    </source>
</evidence>
<dbReference type="CDD" id="cd02961">
    <property type="entry name" value="PDI_a_family"/>
    <property type="match status" value="1"/>
</dbReference>
<accession>A0AAU9X811</accession>
<dbReference type="InterPro" id="IPR017937">
    <property type="entry name" value="Thioredoxin_CS"/>
</dbReference>
<evidence type="ECO:0000313" key="6">
    <source>
        <dbReference type="Proteomes" id="UP001159428"/>
    </source>
</evidence>
<dbReference type="InterPro" id="IPR051063">
    <property type="entry name" value="PDI"/>
</dbReference>
<dbReference type="Gene3D" id="3.40.30.10">
    <property type="entry name" value="Glutaredoxin"/>
    <property type="match status" value="1"/>
</dbReference>
<feature type="compositionally biased region" description="Low complexity" evidence="2">
    <location>
        <begin position="491"/>
        <end position="502"/>
    </location>
</feature>
<name>A0AAU9X811_9CNID</name>
<dbReference type="InterPro" id="IPR036249">
    <property type="entry name" value="Thioredoxin-like_sf"/>
</dbReference>
<dbReference type="GO" id="GO:0005783">
    <property type="term" value="C:endoplasmic reticulum"/>
    <property type="evidence" value="ECO:0007669"/>
    <property type="project" value="TreeGrafter"/>
</dbReference>
<comment type="similarity">
    <text evidence="1">Belongs to the protein disulfide isomerase family.</text>
</comment>
<feature type="compositionally biased region" description="Polar residues" evidence="2">
    <location>
        <begin position="577"/>
        <end position="606"/>
    </location>
</feature>
<dbReference type="SUPFAM" id="SSF52833">
    <property type="entry name" value="Thioredoxin-like"/>
    <property type="match status" value="1"/>
</dbReference>
<organism evidence="5 6">
    <name type="scientific">Pocillopora meandrina</name>
    <dbReference type="NCBI Taxonomy" id="46732"/>
    <lineage>
        <taxon>Eukaryota</taxon>
        <taxon>Metazoa</taxon>
        <taxon>Cnidaria</taxon>
        <taxon>Anthozoa</taxon>
        <taxon>Hexacorallia</taxon>
        <taxon>Scleractinia</taxon>
        <taxon>Astrocoeniina</taxon>
        <taxon>Pocilloporidae</taxon>
        <taxon>Pocillopora</taxon>
    </lineage>
</organism>
<dbReference type="EMBL" id="CALNXJ010000032">
    <property type="protein sequence ID" value="CAH3138714.1"/>
    <property type="molecule type" value="Genomic_DNA"/>
</dbReference>
<dbReference type="PRINTS" id="PR00421">
    <property type="entry name" value="THIOREDOXIN"/>
</dbReference>
<evidence type="ECO:0000256" key="2">
    <source>
        <dbReference type="SAM" id="MobiDB-lite"/>
    </source>
</evidence>
<evidence type="ECO:0000256" key="3">
    <source>
        <dbReference type="SAM" id="SignalP"/>
    </source>
</evidence>
<keyword evidence="3" id="KW-0732">Signal</keyword>
<dbReference type="PANTHER" id="PTHR45672">
    <property type="entry name" value="PROTEIN DISULFIDE-ISOMERASE C17H9.14C-RELATED"/>
    <property type="match status" value="1"/>
</dbReference>
<reference evidence="5 6" key="1">
    <citation type="submission" date="2022-05" db="EMBL/GenBank/DDBJ databases">
        <authorList>
            <consortium name="Genoscope - CEA"/>
            <person name="William W."/>
        </authorList>
    </citation>
    <scope>NUCLEOTIDE SEQUENCE [LARGE SCALE GENOMIC DNA]</scope>
</reference>
<feature type="region of interest" description="Disordered" evidence="2">
    <location>
        <begin position="390"/>
        <end position="616"/>
    </location>
</feature>
<sequence length="616" mass="69225">MLSFLVALAVITWPGCLGSNNVYNLNERDFEGYIRDKDIMLVDFYAPWCTHCKELSPEIDAAADQLASKNMYVFAKVDCVNDGKQLCQRFNIQGYPTIKLFKYGQYVGDYVGQRDRGSLMRYVDSVASTFSQRAPLVNSLATPLAQSINYRPHAQLLASHHAPAIQAAAAAAAPTFANQANMHAKNPSLMNSFYGASAHAHHPANLAAFLGKQQASPDSLQSKFGSLSSLDIYRAKLKMIAAYKNYQRRLKEYRMKLTASKANVNPNPQAFPGAVTHPPRPGVNAFAQPQPYRGYYRPEALAAQNVQINRAYPQAGYGVNTMGYPNQFGSPYGYQAMASSPYYRSKMGHGKEQHLGKQRRPAPRPAAVRKLAYNRRPGTARVNSQAAYYNNQQHQRQQQFQQASRQQYNRQPKQQRQQFTQKSQQQFQQEPQQNQQQQQFQQEPQQNQQQQQFQQEPQQHQQKQQQQLQQEPQQQFQQEPRKQFQQEPQRDQQTYKQQQQAQPEEKFPLSLPEQPSSAPSKPDTSALKDLKADIESAIQDALRNAVSKSAQKAKPSEEVHVDGERAKPQVPAASPEQVGSGSGVQTQNTPHQGSTEDAMTGETHSGSGSGLKPESR</sequence>
<dbReference type="Proteomes" id="UP001159428">
    <property type="component" value="Unassembled WGS sequence"/>
</dbReference>
<dbReference type="Pfam" id="PF00085">
    <property type="entry name" value="Thioredoxin"/>
    <property type="match status" value="1"/>
</dbReference>
<feature type="signal peptide" evidence="3">
    <location>
        <begin position="1"/>
        <end position="18"/>
    </location>
</feature>
<feature type="chain" id="PRO_5043314341" description="Thioredoxin domain-containing protein" evidence="3">
    <location>
        <begin position="19"/>
        <end position="616"/>
    </location>
</feature>
<dbReference type="GO" id="GO:0003756">
    <property type="term" value="F:protein disulfide isomerase activity"/>
    <property type="evidence" value="ECO:0007669"/>
    <property type="project" value="TreeGrafter"/>
</dbReference>
<dbReference type="GO" id="GO:0006457">
    <property type="term" value="P:protein folding"/>
    <property type="evidence" value="ECO:0007669"/>
    <property type="project" value="TreeGrafter"/>
</dbReference>
<feature type="region of interest" description="Disordered" evidence="2">
    <location>
        <begin position="345"/>
        <end position="366"/>
    </location>
</feature>
<evidence type="ECO:0000313" key="5">
    <source>
        <dbReference type="EMBL" id="CAH3138714.1"/>
    </source>
</evidence>
<evidence type="ECO:0000256" key="1">
    <source>
        <dbReference type="ARBA" id="ARBA00006347"/>
    </source>
</evidence>
<feature type="compositionally biased region" description="Polar residues" evidence="2">
    <location>
        <begin position="513"/>
        <end position="523"/>
    </location>
</feature>
<dbReference type="InterPro" id="IPR013766">
    <property type="entry name" value="Thioredoxin_domain"/>
</dbReference>
<dbReference type="PROSITE" id="PS51352">
    <property type="entry name" value="THIOREDOXIN_2"/>
    <property type="match status" value="1"/>
</dbReference>
<feature type="compositionally biased region" description="Basic and acidic residues" evidence="2">
    <location>
        <begin position="554"/>
        <end position="567"/>
    </location>
</feature>